<evidence type="ECO:0008006" key="8">
    <source>
        <dbReference type="Google" id="ProtNLM"/>
    </source>
</evidence>
<keyword evidence="1" id="KW-0962">Peroxisome biogenesis</keyword>
<dbReference type="InterPro" id="IPR008733">
    <property type="entry name" value="PEX11"/>
</dbReference>
<dbReference type="EnsemblMetazoa" id="XM_014398133.2">
    <property type="protein sequence ID" value="XP_014253619.1"/>
    <property type="gene ID" value="LOC106668932"/>
</dbReference>
<sequence length="210" mass="24434">MDMIIKFNCQTAARDKLARLFQYSCRTLWYVMKEYQLSSNNSIGKFESLEYHFSTFRKLLRFGRFFENLYHALNTINRPNIIVSTTSTLAHISNAIFLFCDHILWLGRAGLSDVHSKKWFNLSNKYWLYSIIMNLVKNYFEIKQLLERKTNLNIQFLIKHHKTLLCDVIKNSCDIFIPLTALGFLKFSPGSVGLFGVVSSIAGILLLLDQ</sequence>
<keyword evidence="2 5" id="KW-0472">Membrane</keyword>
<dbReference type="GO" id="GO:0016559">
    <property type="term" value="P:peroxisome fission"/>
    <property type="evidence" value="ECO:0007669"/>
    <property type="project" value="InterPro"/>
</dbReference>
<evidence type="ECO:0000313" key="6">
    <source>
        <dbReference type="EnsemblMetazoa" id="XP_014253619.1"/>
    </source>
</evidence>
<evidence type="ECO:0000256" key="2">
    <source>
        <dbReference type="ARBA" id="ARBA00023136"/>
    </source>
</evidence>
<comment type="subcellular location">
    <subcellularLocation>
        <location evidence="4">Peroxisome membrane</location>
    </subcellularLocation>
</comment>
<keyword evidence="3" id="KW-0576">Peroxisome</keyword>
<protein>
    <recommendedName>
        <fullName evidence="8">Peroxisomal membrane protein 11B</fullName>
    </recommendedName>
</protein>
<keyword evidence="7" id="KW-1185">Reference proteome</keyword>
<organism evidence="6 7">
    <name type="scientific">Cimex lectularius</name>
    <name type="common">Bed bug</name>
    <name type="synonym">Acanthia lectularia</name>
    <dbReference type="NCBI Taxonomy" id="79782"/>
    <lineage>
        <taxon>Eukaryota</taxon>
        <taxon>Metazoa</taxon>
        <taxon>Ecdysozoa</taxon>
        <taxon>Arthropoda</taxon>
        <taxon>Hexapoda</taxon>
        <taxon>Insecta</taxon>
        <taxon>Pterygota</taxon>
        <taxon>Neoptera</taxon>
        <taxon>Paraneoptera</taxon>
        <taxon>Hemiptera</taxon>
        <taxon>Heteroptera</taxon>
        <taxon>Panheteroptera</taxon>
        <taxon>Cimicomorpha</taxon>
        <taxon>Cimicidae</taxon>
        <taxon>Cimex</taxon>
    </lineage>
</organism>
<keyword evidence="5" id="KW-1133">Transmembrane helix</keyword>
<evidence type="ECO:0000256" key="1">
    <source>
        <dbReference type="ARBA" id="ARBA00022593"/>
    </source>
</evidence>
<dbReference type="PANTHER" id="PTHR12652:SF50">
    <property type="entry name" value="PEROXIN 11"/>
    <property type="match status" value="1"/>
</dbReference>
<accession>A0A8I6RWF7</accession>
<dbReference type="PANTHER" id="PTHR12652">
    <property type="entry name" value="PEROXISOMAL BIOGENESIS FACTOR 11"/>
    <property type="match status" value="1"/>
</dbReference>
<dbReference type="OrthoDB" id="411017at2759"/>
<dbReference type="Pfam" id="PF05648">
    <property type="entry name" value="PEX11"/>
    <property type="match status" value="1"/>
</dbReference>
<evidence type="ECO:0000256" key="4">
    <source>
        <dbReference type="ARBA" id="ARBA00046271"/>
    </source>
</evidence>
<evidence type="ECO:0000256" key="5">
    <source>
        <dbReference type="SAM" id="Phobius"/>
    </source>
</evidence>
<dbReference type="GO" id="GO:0005778">
    <property type="term" value="C:peroxisomal membrane"/>
    <property type="evidence" value="ECO:0007669"/>
    <property type="project" value="UniProtKB-SubCell"/>
</dbReference>
<name>A0A8I6RWF7_CIMLE</name>
<evidence type="ECO:0000313" key="7">
    <source>
        <dbReference type="Proteomes" id="UP000494040"/>
    </source>
</evidence>
<dbReference type="OMA" id="AYHPTVA"/>
<dbReference type="KEGG" id="clec:106668932"/>
<dbReference type="CTD" id="36758"/>
<dbReference type="AlphaFoldDB" id="A0A8I6RWF7"/>
<dbReference type="Proteomes" id="UP000494040">
    <property type="component" value="Unassembled WGS sequence"/>
</dbReference>
<evidence type="ECO:0000256" key="3">
    <source>
        <dbReference type="ARBA" id="ARBA00023140"/>
    </source>
</evidence>
<keyword evidence="5" id="KW-0812">Transmembrane</keyword>
<feature type="transmembrane region" description="Helical" evidence="5">
    <location>
        <begin position="187"/>
        <end position="208"/>
    </location>
</feature>
<reference evidence="6" key="1">
    <citation type="submission" date="2022-01" db="UniProtKB">
        <authorList>
            <consortium name="EnsemblMetazoa"/>
        </authorList>
    </citation>
    <scope>IDENTIFICATION</scope>
</reference>
<dbReference type="RefSeq" id="XP_014253619.1">
    <property type="nucleotide sequence ID" value="XM_014398133.2"/>
</dbReference>
<proteinExistence type="predicted"/>
<dbReference type="GeneID" id="106668932"/>